<keyword evidence="7 13" id="KW-0812">Transmembrane</keyword>
<evidence type="ECO:0000256" key="3">
    <source>
        <dbReference type="ARBA" id="ARBA00010747"/>
    </source>
</evidence>
<evidence type="ECO:0000256" key="9">
    <source>
        <dbReference type="ARBA" id="ARBA00022982"/>
    </source>
</evidence>
<dbReference type="SUPFAM" id="SSF81342">
    <property type="entry name" value="Transmembrane di-heme cytochromes"/>
    <property type="match status" value="1"/>
</dbReference>
<evidence type="ECO:0000256" key="10">
    <source>
        <dbReference type="ARBA" id="ARBA00022989"/>
    </source>
</evidence>
<keyword evidence="4" id="KW-0813">Transport</keyword>
<evidence type="ECO:0000256" key="8">
    <source>
        <dbReference type="ARBA" id="ARBA00022723"/>
    </source>
</evidence>
<dbReference type="EMBL" id="BPRA01000035">
    <property type="protein sequence ID" value="GJE57885.1"/>
    <property type="molecule type" value="Genomic_DNA"/>
</dbReference>
<keyword evidence="8" id="KW-0479">Metal-binding</keyword>
<sequence>MTIHTDVRDGEPHPPLREVKAETPEIMYVPRYSGLQRVNHWVTAILFTLLALSGLAMFTPYLFSLTGLFGGGAATRAIHPWFGVALVVSFALLFLKFWRLNIPNKDDVAWSMKIGDVVTNREDRLPELGKYNAGQKGVFWGQTVLIGVMFVSGLMIWEQYFYEYTTIETQRWALLAHSLAAIGAIAIIVVHIYAGIWVRGTGRAMMRGNVTGGWAYRHHRKWLRQITGDKPAAGAKPVEKHGP</sequence>
<organism evidence="15 16">
    <name type="scientific">Methylobacterium thuringiense</name>
    <dbReference type="NCBI Taxonomy" id="1003091"/>
    <lineage>
        <taxon>Bacteria</taxon>
        <taxon>Pseudomonadati</taxon>
        <taxon>Pseudomonadota</taxon>
        <taxon>Alphaproteobacteria</taxon>
        <taxon>Hyphomicrobiales</taxon>
        <taxon>Methylobacteriaceae</taxon>
        <taxon>Methylobacterium</taxon>
    </lineage>
</organism>
<keyword evidence="6" id="KW-0349">Heme</keyword>
<feature type="transmembrane region" description="Helical" evidence="13">
    <location>
        <begin position="78"/>
        <end position="95"/>
    </location>
</feature>
<keyword evidence="12 13" id="KW-0472">Membrane</keyword>
<evidence type="ECO:0000313" key="15">
    <source>
        <dbReference type="EMBL" id="GJE57885.1"/>
    </source>
</evidence>
<reference evidence="15" key="2">
    <citation type="submission" date="2021-08" db="EMBL/GenBank/DDBJ databases">
        <authorList>
            <person name="Tani A."/>
            <person name="Ola A."/>
            <person name="Ogura Y."/>
            <person name="Katsura K."/>
            <person name="Hayashi T."/>
        </authorList>
    </citation>
    <scope>NUCLEOTIDE SEQUENCE</scope>
    <source>
        <strain evidence="15">DSM 23674</strain>
    </source>
</reference>
<evidence type="ECO:0000259" key="14">
    <source>
        <dbReference type="Pfam" id="PF01292"/>
    </source>
</evidence>
<dbReference type="PANTHER" id="PTHR30074:SF5">
    <property type="entry name" value="FORMATE DEHYDROGENASE, NITRATE-INDUCIBLE, CYTOCHROME B556(FDN) SUBUNIT"/>
    <property type="match status" value="1"/>
</dbReference>
<feature type="domain" description="Cytochrome b561 bacterial/Ni-hydrogenase" evidence="14">
    <location>
        <begin position="31"/>
        <end position="205"/>
    </location>
</feature>
<reference evidence="15" key="1">
    <citation type="journal article" date="2021" name="Front. Microbiol.">
        <title>Comprehensive Comparative Genomics and Phenotyping of Methylobacterium Species.</title>
        <authorList>
            <person name="Alessa O."/>
            <person name="Ogura Y."/>
            <person name="Fujitani Y."/>
            <person name="Takami H."/>
            <person name="Hayashi T."/>
            <person name="Sahin N."/>
            <person name="Tani A."/>
        </authorList>
    </citation>
    <scope>NUCLEOTIDE SEQUENCE</scope>
    <source>
        <strain evidence="15">DSM 23674</strain>
    </source>
</reference>
<dbReference type="Proteomes" id="UP001055101">
    <property type="component" value="Unassembled WGS sequence"/>
</dbReference>
<proteinExistence type="inferred from homology"/>
<feature type="transmembrane region" description="Helical" evidence="13">
    <location>
        <begin position="177"/>
        <end position="198"/>
    </location>
</feature>
<keyword evidence="9" id="KW-0249">Electron transport</keyword>
<evidence type="ECO:0000256" key="12">
    <source>
        <dbReference type="ARBA" id="ARBA00023136"/>
    </source>
</evidence>
<dbReference type="InterPro" id="IPR011577">
    <property type="entry name" value="Cyt_b561_bac/Ni-Hgenase"/>
</dbReference>
<dbReference type="Pfam" id="PF01292">
    <property type="entry name" value="Ni_hydr_CYTB"/>
    <property type="match status" value="1"/>
</dbReference>
<protein>
    <submittedName>
        <fullName evidence="15">Formate dehydrogenase, cytochrome b556(Fdo) subunit</fullName>
    </submittedName>
</protein>
<dbReference type="InterPro" id="IPR051817">
    <property type="entry name" value="FDH_cytochrome_b556_subunit"/>
</dbReference>
<accession>A0ABQ4TVI7</accession>
<keyword evidence="16" id="KW-1185">Reference proteome</keyword>
<keyword evidence="11" id="KW-0408">Iron</keyword>
<evidence type="ECO:0000256" key="13">
    <source>
        <dbReference type="SAM" id="Phobius"/>
    </source>
</evidence>
<evidence type="ECO:0000256" key="11">
    <source>
        <dbReference type="ARBA" id="ARBA00023004"/>
    </source>
</evidence>
<comment type="cofactor">
    <cofactor evidence="1">
        <name>heme</name>
        <dbReference type="ChEBI" id="CHEBI:30413"/>
    </cofactor>
</comment>
<evidence type="ECO:0000256" key="1">
    <source>
        <dbReference type="ARBA" id="ARBA00001971"/>
    </source>
</evidence>
<dbReference type="Gene3D" id="1.20.950.20">
    <property type="entry name" value="Transmembrane di-heme cytochromes, Chain C"/>
    <property type="match status" value="1"/>
</dbReference>
<dbReference type="NCBIfam" id="TIGR01583">
    <property type="entry name" value="formate-DH-gamm"/>
    <property type="match status" value="1"/>
</dbReference>
<dbReference type="PANTHER" id="PTHR30074">
    <property type="entry name" value="FORMATE DEHYDROGENASE, NITRATE-INDUCIBLE, CYTOCHROME B556 FDN SUBUNIT"/>
    <property type="match status" value="1"/>
</dbReference>
<name>A0ABQ4TVI7_9HYPH</name>
<evidence type="ECO:0000256" key="4">
    <source>
        <dbReference type="ARBA" id="ARBA00022448"/>
    </source>
</evidence>
<keyword evidence="5" id="KW-1003">Cell membrane</keyword>
<evidence type="ECO:0000256" key="5">
    <source>
        <dbReference type="ARBA" id="ARBA00022475"/>
    </source>
</evidence>
<evidence type="ECO:0000256" key="7">
    <source>
        <dbReference type="ARBA" id="ARBA00022692"/>
    </source>
</evidence>
<dbReference type="RefSeq" id="WP_147817280.1">
    <property type="nucleotide sequence ID" value="NZ_BPRA01000035.1"/>
</dbReference>
<evidence type="ECO:0000256" key="2">
    <source>
        <dbReference type="ARBA" id="ARBA00004651"/>
    </source>
</evidence>
<comment type="caution">
    <text evidence="15">The sequence shown here is derived from an EMBL/GenBank/DDBJ whole genome shotgun (WGS) entry which is preliminary data.</text>
</comment>
<keyword evidence="10 13" id="KW-1133">Transmembrane helix</keyword>
<comment type="subcellular location">
    <subcellularLocation>
        <location evidence="2">Cell membrane</location>
        <topology evidence="2">Multi-pass membrane protein</topology>
    </subcellularLocation>
</comment>
<dbReference type="InterPro" id="IPR016174">
    <property type="entry name" value="Di-haem_cyt_TM"/>
</dbReference>
<feature type="transmembrane region" description="Helical" evidence="13">
    <location>
        <begin position="41"/>
        <end position="63"/>
    </location>
</feature>
<dbReference type="InterPro" id="IPR006471">
    <property type="entry name" value="Formate_DH_gsu"/>
</dbReference>
<comment type="similarity">
    <text evidence="3">Belongs to the formate dehydrogenase gamma subunit family.</text>
</comment>
<evidence type="ECO:0000313" key="16">
    <source>
        <dbReference type="Proteomes" id="UP001055101"/>
    </source>
</evidence>
<feature type="transmembrane region" description="Helical" evidence="13">
    <location>
        <begin position="138"/>
        <end position="157"/>
    </location>
</feature>
<evidence type="ECO:0000256" key="6">
    <source>
        <dbReference type="ARBA" id="ARBA00022617"/>
    </source>
</evidence>
<gene>
    <name evidence="15" type="primary">fdoI</name>
    <name evidence="15" type="ORF">EKPJFOCH_4407</name>
</gene>